<keyword evidence="1" id="KW-0805">Transcription regulation</keyword>
<dbReference type="GO" id="GO:0003677">
    <property type="term" value="F:DNA binding"/>
    <property type="evidence" value="ECO:0007669"/>
    <property type="project" value="UniProtKB-KW"/>
</dbReference>
<dbReference type="NCBIfam" id="NF033788">
    <property type="entry name" value="HTH_metalloreg"/>
    <property type="match status" value="1"/>
</dbReference>
<dbReference type="GO" id="GO:0003700">
    <property type="term" value="F:DNA-binding transcription factor activity"/>
    <property type="evidence" value="ECO:0007669"/>
    <property type="project" value="InterPro"/>
</dbReference>
<keyword evidence="2" id="KW-0238">DNA-binding</keyword>
<feature type="domain" description="HTH arsR-type" evidence="4">
    <location>
        <begin position="260"/>
        <end position="356"/>
    </location>
</feature>
<dbReference type="PRINTS" id="PR00778">
    <property type="entry name" value="HTHARSR"/>
</dbReference>
<dbReference type="SMART" id="SM00418">
    <property type="entry name" value="HTH_ARSR"/>
    <property type="match status" value="1"/>
</dbReference>
<dbReference type="InterPro" id="IPR051081">
    <property type="entry name" value="HTH_MetalResp_TranReg"/>
</dbReference>
<organism evidence="5">
    <name type="scientific">Meiothermus ruber</name>
    <dbReference type="NCBI Taxonomy" id="277"/>
    <lineage>
        <taxon>Bacteria</taxon>
        <taxon>Thermotogati</taxon>
        <taxon>Deinococcota</taxon>
        <taxon>Deinococci</taxon>
        <taxon>Thermales</taxon>
        <taxon>Thermaceae</taxon>
        <taxon>Meiothermus</taxon>
    </lineage>
</organism>
<comment type="caution">
    <text evidence="5">The sequence shown here is derived from an EMBL/GenBank/DDBJ whole genome shotgun (WGS) entry which is preliminary data.</text>
</comment>
<sequence length="356" mass="40459">MSASNILTFSAPDVEIPKVDAMPSPTLELAYAFYALTRPDSAQRTNELPWLKTLYTKHSNLVEAIQVFWPEDQRSEAGGDLFMIVGDLGYARDKDVDRLFSEFDKIPQLLIKRGESYRKKFQAYEDKGKREHELKSLEGMLKRAELLKQREARKRYLSLLKQLWKVLEPIWKEEGYAESKRASEAFLNKYRETGNVLDAIPAHHFTQFEASQKHIQTSLEKGKLLVVPLFFAAAGGFSFDFADSHYIGYGIQSEHMFEKLLTQVEKVAPKMKALSDPTRLMMLTLIARYENFVLTVGDLATQLGVTQPTASGHLKLLKEAGLVALKKQGNKSFYYVNSDAIKQAIAELSDLVLRPK</sequence>
<dbReference type="InterPro" id="IPR001845">
    <property type="entry name" value="HTH_ArsR_DNA-bd_dom"/>
</dbReference>
<dbReference type="PANTHER" id="PTHR33154">
    <property type="entry name" value="TRANSCRIPTIONAL REGULATOR, ARSR FAMILY"/>
    <property type="match status" value="1"/>
</dbReference>
<evidence type="ECO:0000256" key="3">
    <source>
        <dbReference type="ARBA" id="ARBA00023163"/>
    </source>
</evidence>
<proteinExistence type="predicted"/>
<evidence type="ECO:0000313" key="5">
    <source>
        <dbReference type="EMBL" id="HFG21186.1"/>
    </source>
</evidence>
<keyword evidence="3" id="KW-0804">Transcription</keyword>
<accession>A0A7C3DE36</accession>
<reference evidence="5" key="1">
    <citation type="journal article" date="2020" name="mSystems">
        <title>Genome- and Community-Level Interaction Insights into Carbon Utilization and Element Cycling Functions of Hydrothermarchaeota in Hydrothermal Sediment.</title>
        <authorList>
            <person name="Zhou Z."/>
            <person name="Liu Y."/>
            <person name="Xu W."/>
            <person name="Pan J."/>
            <person name="Luo Z.H."/>
            <person name="Li M."/>
        </authorList>
    </citation>
    <scope>NUCLEOTIDE SEQUENCE [LARGE SCALE GENOMIC DNA]</scope>
    <source>
        <strain evidence="5">SpSt-524</strain>
    </source>
</reference>
<evidence type="ECO:0000259" key="4">
    <source>
        <dbReference type="PROSITE" id="PS50987"/>
    </source>
</evidence>
<dbReference type="SUPFAM" id="SSF46785">
    <property type="entry name" value="Winged helix' DNA-binding domain"/>
    <property type="match status" value="1"/>
</dbReference>
<dbReference type="Gene3D" id="1.10.10.10">
    <property type="entry name" value="Winged helix-like DNA-binding domain superfamily/Winged helix DNA-binding domain"/>
    <property type="match status" value="1"/>
</dbReference>
<dbReference type="InterPro" id="IPR036388">
    <property type="entry name" value="WH-like_DNA-bd_sf"/>
</dbReference>
<dbReference type="EMBL" id="DSWI01000025">
    <property type="protein sequence ID" value="HFG21186.1"/>
    <property type="molecule type" value="Genomic_DNA"/>
</dbReference>
<dbReference type="CDD" id="cd00090">
    <property type="entry name" value="HTH_ARSR"/>
    <property type="match status" value="1"/>
</dbReference>
<gene>
    <name evidence="5" type="ORF">ENS82_10845</name>
</gene>
<name>A0A7C3DE36_MEIRU</name>
<protein>
    <submittedName>
        <fullName evidence="5">ArsR family transcriptional regulator</fullName>
    </submittedName>
</protein>
<evidence type="ECO:0000256" key="1">
    <source>
        <dbReference type="ARBA" id="ARBA00023015"/>
    </source>
</evidence>
<evidence type="ECO:0000256" key="2">
    <source>
        <dbReference type="ARBA" id="ARBA00023125"/>
    </source>
</evidence>
<dbReference type="PROSITE" id="PS50987">
    <property type="entry name" value="HTH_ARSR_2"/>
    <property type="match status" value="1"/>
</dbReference>
<dbReference type="Pfam" id="PF01022">
    <property type="entry name" value="HTH_5"/>
    <property type="match status" value="1"/>
</dbReference>
<dbReference type="PANTHER" id="PTHR33154:SF33">
    <property type="entry name" value="TRANSCRIPTIONAL REPRESSOR SDPR"/>
    <property type="match status" value="1"/>
</dbReference>
<dbReference type="InterPro" id="IPR036390">
    <property type="entry name" value="WH_DNA-bd_sf"/>
</dbReference>
<dbReference type="AlphaFoldDB" id="A0A7C3DE36"/>
<dbReference type="InterPro" id="IPR011991">
    <property type="entry name" value="ArsR-like_HTH"/>
</dbReference>